<dbReference type="InterPro" id="IPR042537">
    <property type="entry name" value="Nucleoporin_Nup155_C_2"/>
</dbReference>
<dbReference type="GO" id="GO:0000972">
    <property type="term" value="P:transcription-dependent tethering of RNA polymerase II gene DNA at nuclear periphery"/>
    <property type="evidence" value="ECO:0007669"/>
    <property type="project" value="TreeGrafter"/>
</dbReference>
<accession>A0A8K0K4K0</accession>
<name>A0A8K0K4K0_LADFU</name>
<organism evidence="6 7">
    <name type="scientific">Ladona fulva</name>
    <name type="common">Scarce chaser dragonfly</name>
    <name type="synonym">Libellula fulva</name>
    <dbReference type="NCBI Taxonomy" id="123851"/>
    <lineage>
        <taxon>Eukaryota</taxon>
        <taxon>Metazoa</taxon>
        <taxon>Ecdysozoa</taxon>
        <taxon>Arthropoda</taxon>
        <taxon>Hexapoda</taxon>
        <taxon>Insecta</taxon>
        <taxon>Pterygota</taxon>
        <taxon>Palaeoptera</taxon>
        <taxon>Odonata</taxon>
        <taxon>Epiprocta</taxon>
        <taxon>Anisoptera</taxon>
        <taxon>Libelluloidea</taxon>
        <taxon>Libellulidae</taxon>
        <taxon>Ladona</taxon>
    </lineage>
</organism>
<dbReference type="InterPro" id="IPR042538">
    <property type="entry name" value="Nucleoporin_Nup155_C_3"/>
</dbReference>
<evidence type="ECO:0000256" key="1">
    <source>
        <dbReference type="ARBA" id="ARBA00004123"/>
    </source>
</evidence>
<keyword evidence="7" id="KW-1185">Reference proteome</keyword>
<reference evidence="6" key="2">
    <citation type="submission" date="2017-10" db="EMBL/GenBank/DDBJ databases">
        <title>Ladona fulva Genome sequencing and assembly.</title>
        <authorList>
            <person name="Murali S."/>
            <person name="Richards S."/>
            <person name="Bandaranaike D."/>
            <person name="Bellair M."/>
            <person name="Blankenburg K."/>
            <person name="Chao H."/>
            <person name="Dinh H."/>
            <person name="Doddapaneni H."/>
            <person name="Dugan-Rocha S."/>
            <person name="Elkadiri S."/>
            <person name="Gnanaolivu R."/>
            <person name="Hernandez B."/>
            <person name="Skinner E."/>
            <person name="Javaid M."/>
            <person name="Lee S."/>
            <person name="Li M."/>
            <person name="Ming W."/>
            <person name="Munidasa M."/>
            <person name="Muniz J."/>
            <person name="Nguyen L."/>
            <person name="Hughes D."/>
            <person name="Osuji N."/>
            <person name="Pu L.-L."/>
            <person name="Puazo M."/>
            <person name="Qu C."/>
            <person name="Quiroz J."/>
            <person name="Raj R."/>
            <person name="Weissenberger G."/>
            <person name="Xin Y."/>
            <person name="Zou X."/>
            <person name="Han Y."/>
            <person name="Worley K."/>
            <person name="Muzny D."/>
            <person name="Gibbs R."/>
        </authorList>
    </citation>
    <scope>NUCLEOTIDE SEQUENCE</scope>
    <source>
        <strain evidence="6">Sampled in the wild</strain>
    </source>
</reference>
<dbReference type="AlphaFoldDB" id="A0A8K0K4K0"/>
<evidence type="ECO:0000256" key="4">
    <source>
        <dbReference type="ARBA" id="ARBA00023242"/>
    </source>
</evidence>
<dbReference type="GO" id="GO:0044611">
    <property type="term" value="C:nuclear pore inner ring"/>
    <property type="evidence" value="ECO:0007669"/>
    <property type="project" value="TreeGrafter"/>
</dbReference>
<sequence length="349" mass="38555">MDCYKEVTFLLDQAYGGSSAAHSPPPSPLSATIASTAMEQPSASIGDVKKDAKWLLKASLDSDDTLLHVAIYDWMLQRDLHAELLHTTQLSSRQGQASVKNSLETYLRRASERDPDSLPIQDLLWKYYESISDHASAAKVLQGLANSASAAITLSQRVTYLARAVMCMRSDQVGCAPSLGVFLKQLEDELDVVRIQQKVLDALKGVRHTNQHKAEEAIRRLESELVDIGVLFDAYAEPFGLWECQLAIIYCSGYQDPPLLENIWENILDAELANTSAASSPDNRMRLLLAKVTALGNECSLSPRCFPLAYLTRQLEIRCCRLKADPAIVSSELTSLGIALPKLIDIYDK</sequence>
<dbReference type="InterPro" id="IPR004870">
    <property type="entry name" value="Nucleoporin_Nup155"/>
</dbReference>
<dbReference type="Pfam" id="PF03177">
    <property type="entry name" value="Nucleoporin_C"/>
    <property type="match status" value="1"/>
</dbReference>
<dbReference type="InterPro" id="IPR042533">
    <property type="entry name" value="Nucleoporin_Nup155_C_1"/>
</dbReference>
<keyword evidence="4" id="KW-0539">Nucleus</keyword>
<dbReference type="GO" id="GO:0006606">
    <property type="term" value="P:protein import into nucleus"/>
    <property type="evidence" value="ECO:0007669"/>
    <property type="project" value="TreeGrafter"/>
</dbReference>
<comment type="caution">
    <text evidence="6">The sequence shown here is derived from an EMBL/GenBank/DDBJ whole genome shotgun (WGS) entry which is preliminary data.</text>
</comment>
<evidence type="ECO:0000259" key="5">
    <source>
        <dbReference type="Pfam" id="PF03177"/>
    </source>
</evidence>
<dbReference type="Proteomes" id="UP000792457">
    <property type="component" value="Unassembled WGS sequence"/>
</dbReference>
<evidence type="ECO:0000313" key="7">
    <source>
        <dbReference type="Proteomes" id="UP000792457"/>
    </source>
</evidence>
<evidence type="ECO:0000256" key="2">
    <source>
        <dbReference type="ARBA" id="ARBA00007373"/>
    </source>
</evidence>
<dbReference type="Gene3D" id="1.20.120.1880">
    <property type="entry name" value="Nucleoporin, helical C-terminal domain"/>
    <property type="match status" value="1"/>
</dbReference>
<dbReference type="FunFam" id="1.25.40.440:FF:000001">
    <property type="entry name" value="Nuclear pore complex subunit"/>
    <property type="match status" value="1"/>
</dbReference>
<dbReference type="Gene3D" id="1.25.40.440">
    <property type="entry name" value="Nucleoporin, helical domain, central subdomain"/>
    <property type="match status" value="1"/>
</dbReference>
<proteinExistence type="inferred from homology"/>
<dbReference type="PANTHER" id="PTHR10350">
    <property type="entry name" value="NUCLEAR PORE COMPLEX PROTEIN NUP155"/>
    <property type="match status" value="1"/>
</dbReference>
<dbReference type="GO" id="GO:0006405">
    <property type="term" value="P:RNA export from nucleus"/>
    <property type="evidence" value="ECO:0007669"/>
    <property type="project" value="TreeGrafter"/>
</dbReference>
<dbReference type="EMBL" id="KZ308313">
    <property type="protein sequence ID" value="KAG8227175.1"/>
    <property type="molecule type" value="Genomic_DNA"/>
</dbReference>
<reference evidence="6" key="1">
    <citation type="submission" date="2013-04" db="EMBL/GenBank/DDBJ databases">
        <authorList>
            <person name="Qu J."/>
            <person name="Murali S.C."/>
            <person name="Bandaranaike D."/>
            <person name="Bellair M."/>
            <person name="Blankenburg K."/>
            <person name="Chao H."/>
            <person name="Dinh H."/>
            <person name="Doddapaneni H."/>
            <person name="Downs B."/>
            <person name="Dugan-Rocha S."/>
            <person name="Elkadiri S."/>
            <person name="Gnanaolivu R.D."/>
            <person name="Hernandez B."/>
            <person name="Javaid M."/>
            <person name="Jayaseelan J.C."/>
            <person name="Lee S."/>
            <person name="Li M."/>
            <person name="Ming W."/>
            <person name="Munidasa M."/>
            <person name="Muniz J."/>
            <person name="Nguyen L."/>
            <person name="Ongeri F."/>
            <person name="Osuji N."/>
            <person name="Pu L.-L."/>
            <person name="Puazo M."/>
            <person name="Qu C."/>
            <person name="Quiroz J."/>
            <person name="Raj R."/>
            <person name="Weissenberger G."/>
            <person name="Xin Y."/>
            <person name="Zou X."/>
            <person name="Han Y."/>
            <person name="Richards S."/>
            <person name="Worley K."/>
            <person name="Muzny D."/>
            <person name="Gibbs R."/>
        </authorList>
    </citation>
    <scope>NUCLEOTIDE SEQUENCE</scope>
    <source>
        <strain evidence="6">Sampled in the wild</strain>
    </source>
</reference>
<dbReference type="PANTHER" id="PTHR10350:SF6">
    <property type="entry name" value="NUCLEAR PORE COMPLEX PROTEIN NUP155"/>
    <property type="match status" value="1"/>
</dbReference>
<gene>
    <name evidence="6" type="ORF">J437_LFUL008059</name>
</gene>
<protein>
    <recommendedName>
        <fullName evidence="5">Nucleoporin Nup133/Nup155-like C-terminal domain-containing protein</fullName>
    </recommendedName>
</protein>
<comment type="subcellular location">
    <subcellularLocation>
        <location evidence="1">Nucleus</location>
    </subcellularLocation>
</comment>
<dbReference type="InterPro" id="IPR007187">
    <property type="entry name" value="Nucleoporin_Nup133/Nup155_C"/>
</dbReference>
<dbReference type="GO" id="GO:0017056">
    <property type="term" value="F:structural constituent of nuclear pore"/>
    <property type="evidence" value="ECO:0007669"/>
    <property type="project" value="InterPro"/>
</dbReference>
<feature type="domain" description="Nucleoporin Nup133/Nup155-like C-terminal" evidence="5">
    <location>
        <begin position="1"/>
        <end position="348"/>
    </location>
</feature>
<comment type="similarity">
    <text evidence="2">Belongs to the non-repetitive/WGA-negative nucleoporin family.</text>
</comment>
<dbReference type="GO" id="GO:0036228">
    <property type="term" value="P:protein localization to nuclear inner membrane"/>
    <property type="evidence" value="ECO:0007669"/>
    <property type="project" value="TreeGrafter"/>
</dbReference>
<evidence type="ECO:0000256" key="3">
    <source>
        <dbReference type="ARBA" id="ARBA00022448"/>
    </source>
</evidence>
<dbReference type="Gene3D" id="1.25.40.450">
    <property type="entry name" value="Nucleoporin, helical domain, N-terminal subdomain"/>
    <property type="match status" value="1"/>
</dbReference>
<evidence type="ECO:0000313" key="6">
    <source>
        <dbReference type="EMBL" id="KAG8227175.1"/>
    </source>
</evidence>
<keyword evidence="3" id="KW-0813">Transport</keyword>
<dbReference type="OrthoDB" id="338970at2759"/>